<keyword evidence="2" id="KW-1185">Reference proteome</keyword>
<evidence type="ECO:0000313" key="2">
    <source>
        <dbReference type="Proteomes" id="UP001241758"/>
    </source>
</evidence>
<name>A0ABT6WV54_9ACTN</name>
<gene>
    <name evidence="1" type="ORF">QLQ12_33990</name>
</gene>
<reference evidence="1 2" key="1">
    <citation type="submission" date="2023-05" db="EMBL/GenBank/DDBJ databases">
        <title>Actinoplanes sp. NEAU-A12 genome sequencing.</title>
        <authorList>
            <person name="Wang Z.-S."/>
        </authorList>
    </citation>
    <scope>NUCLEOTIDE SEQUENCE [LARGE SCALE GENOMIC DNA]</scope>
    <source>
        <strain evidence="1 2">NEAU-A12</strain>
    </source>
</reference>
<evidence type="ECO:0000313" key="1">
    <source>
        <dbReference type="EMBL" id="MDI6103636.1"/>
    </source>
</evidence>
<dbReference type="RefSeq" id="WP_282764840.1">
    <property type="nucleotide sequence ID" value="NZ_JASCTH010000027.1"/>
</dbReference>
<proteinExistence type="predicted"/>
<dbReference type="Proteomes" id="UP001241758">
    <property type="component" value="Unassembled WGS sequence"/>
</dbReference>
<sequence>MTLSGDRWTDLLVQLTESAYFEDEVAVETGDAPQNSADCRSLVDTISAKLGGPDHPRVN</sequence>
<protein>
    <submittedName>
        <fullName evidence="1">Uncharacterized protein</fullName>
    </submittedName>
</protein>
<dbReference type="EMBL" id="JASCTH010000027">
    <property type="protein sequence ID" value="MDI6103636.1"/>
    <property type="molecule type" value="Genomic_DNA"/>
</dbReference>
<organism evidence="1 2">
    <name type="scientific">Actinoplanes sandaracinus</name>
    <dbReference type="NCBI Taxonomy" id="3045177"/>
    <lineage>
        <taxon>Bacteria</taxon>
        <taxon>Bacillati</taxon>
        <taxon>Actinomycetota</taxon>
        <taxon>Actinomycetes</taxon>
        <taxon>Micromonosporales</taxon>
        <taxon>Micromonosporaceae</taxon>
        <taxon>Actinoplanes</taxon>
    </lineage>
</organism>
<comment type="caution">
    <text evidence="1">The sequence shown here is derived from an EMBL/GenBank/DDBJ whole genome shotgun (WGS) entry which is preliminary data.</text>
</comment>
<accession>A0ABT6WV54</accession>